<name>A0A9P5EGA0_9HYPO</name>
<evidence type="ECO:0000256" key="1">
    <source>
        <dbReference type="SAM" id="MobiDB-lite"/>
    </source>
</evidence>
<reference evidence="2" key="1">
    <citation type="submission" date="2020-01" db="EMBL/GenBank/DDBJ databases">
        <title>Identification and distribution of gene clusters putatively required for synthesis of sphingolipid metabolism inhibitors in phylogenetically diverse species of the filamentous fungus Fusarium.</title>
        <authorList>
            <person name="Kim H.-S."/>
            <person name="Busman M."/>
            <person name="Brown D.W."/>
            <person name="Divon H."/>
            <person name="Uhlig S."/>
            <person name="Proctor R.H."/>
        </authorList>
    </citation>
    <scope>NUCLEOTIDE SEQUENCE</scope>
    <source>
        <strain evidence="2">NRRL 31653</strain>
    </source>
</reference>
<gene>
    <name evidence="2" type="ORF">FAGAP_3542</name>
</gene>
<comment type="caution">
    <text evidence="2">The sequence shown here is derived from an EMBL/GenBank/DDBJ whole genome shotgun (WGS) entry which is preliminary data.</text>
</comment>
<accession>A0A9P5EGA0</accession>
<feature type="compositionally biased region" description="Polar residues" evidence="1">
    <location>
        <begin position="1"/>
        <end position="11"/>
    </location>
</feature>
<dbReference type="Proteomes" id="UP000737391">
    <property type="component" value="Unassembled WGS sequence"/>
</dbReference>
<sequence length="239" mass="26846">MPEELSQSTIPKTLDEFRGSEQIVAPPRNEKIPDVQRQEWPTSGKNCLVIIPTKNEEKVQACETKFKNDKTNNIGDYFFLQIPVPDEGLCQPLNGQGYVCARLRITKAIDIFRNNYPAYLEDNHIGTIIVTAIENFFERDNVPRPVDAAAGGMFNVLTGKMETNTSKGSTLDPWFLAEAERSGGFADNNKDCLRTTAGEIVAETIPGVNKADWHAVAVNKPRREFLAEMLEEMEIPWNE</sequence>
<organism evidence="2 3">
    <name type="scientific">Fusarium agapanthi</name>
    <dbReference type="NCBI Taxonomy" id="1803897"/>
    <lineage>
        <taxon>Eukaryota</taxon>
        <taxon>Fungi</taxon>
        <taxon>Dikarya</taxon>
        <taxon>Ascomycota</taxon>
        <taxon>Pezizomycotina</taxon>
        <taxon>Sordariomycetes</taxon>
        <taxon>Hypocreomycetidae</taxon>
        <taxon>Hypocreales</taxon>
        <taxon>Nectriaceae</taxon>
        <taxon>Fusarium</taxon>
        <taxon>Fusarium fujikuroi species complex</taxon>
    </lineage>
</organism>
<protein>
    <submittedName>
        <fullName evidence="2">Uncharacterized protein</fullName>
    </submittedName>
</protein>
<feature type="region of interest" description="Disordered" evidence="1">
    <location>
        <begin position="1"/>
        <end position="20"/>
    </location>
</feature>
<evidence type="ECO:0000313" key="3">
    <source>
        <dbReference type="Proteomes" id="UP000737391"/>
    </source>
</evidence>
<keyword evidence="3" id="KW-1185">Reference proteome</keyword>
<dbReference type="OrthoDB" id="4968544at2759"/>
<proteinExistence type="predicted"/>
<evidence type="ECO:0000313" key="2">
    <source>
        <dbReference type="EMBL" id="KAF4500257.1"/>
    </source>
</evidence>
<dbReference type="EMBL" id="LUFC02000205">
    <property type="protein sequence ID" value="KAF4500257.1"/>
    <property type="molecule type" value="Genomic_DNA"/>
</dbReference>
<dbReference type="AlphaFoldDB" id="A0A9P5EGA0"/>